<evidence type="ECO:0000256" key="2">
    <source>
        <dbReference type="ARBA" id="ARBA00002280"/>
    </source>
</evidence>
<dbReference type="CDD" id="cd00501">
    <property type="entry name" value="Peptidase_C15"/>
    <property type="match status" value="1"/>
</dbReference>
<dbReference type="AlphaFoldDB" id="A0A4R6DD22"/>
<dbReference type="EMBL" id="SNVW01000012">
    <property type="protein sequence ID" value="TDN42457.1"/>
    <property type="molecule type" value="Genomic_DNA"/>
</dbReference>
<dbReference type="PROSITE" id="PS01333">
    <property type="entry name" value="PYRASE_GLU"/>
    <property type="match status" value="1"/>
</dbReference>
<dbReference type="InterPro" id="IPR033693">
    <property type="entry name" value="PGPEP1_Glu_AS"/>
</dbReference>
<comment type="function">
    <text evidence="2">Removes 5-oxoproline from various penultimate amino acid residues except L-proline.</text>
</comment>
<dbReference type="PANTHER" id="PTHR23402:SF1">
    <property type="entry name" value="PYROGLUTAMYL-PEPTIDASE I"/>
    <property type="match status" value="1"/>
</dbReference>
<protein>
    <recommendedName>
        <fullName evidence="9">Pyroglutamyl-peptidase I</fullName>
        <ecNumber evidence="9">3.4.19.3</ecNumber>
    </recommendedName>
</protein>
<keyword evidence="7" id="KW-0378">Hydrolase</keyword>
<keyword evidence="6" id="KW-0645">Protease</keyword>
<comment type="similarity">
    <text evidence="4">Belongs to the peptidase C15 family.</text>
</comment>
<evidence type="ECO:0000256" key="9">
    <source>
        <dbReference type="PROSITE-ProRule" id="PRU10076"/>
    </source>
</evidence>
<evidence type="ECO:0000256" key="6">
    <source>
        <dbReference type="ARBA" id="ARBA00022670"/>
    </source>
</evidence>
<organism evidence="10 11">
    <name type="scientific">Curtobacterium flaccumfaciens</name>
    <dbReference type="NCBI Taxonomy" id="2035"/>
    <lineage>
        <taxon>Bacteria</taxon>
        <taxon>Bacillati</taxon>
        <taxon>Actinomycetota</taxon>
        <taxon>Actinomycetes</taxon>
        <taxon>Micrococcales</taxon>
        <taxon>Microbacteriaceae</taxon>
        <taxon>Curtobacterium</taxon>
    </lineage>
</organism>
<accession>A0A4R6DD22</accession>
<comment type="catalytic activity">
    <reaction evidence="1 9">
        <text>Release of an N-terminal pyroglutamyl group from a polypeptide, the second amino acid generally not being Pro.</text>
        <dbReference type="EC" id="3.4.19.3"/>
    </reaction>
</comment>
<dbReference type="PRINTS" id="PR00706">
    <property type="entry name" value="PYROGLUPTASE"/>
</dbReference>
<dbReference type="RefSeq" id="WP_133520834.1">
    <property type="nucleotide sequence ID" value="NZ_SNVW01000012.1"/>
</dbReference>
<dbReference type="SUPFAM" id="SSF53182">
    <property type="entry name" value="Pyrrolidone carboxyl peptidase (pyroglutamate aminopeptidase)"/>
    <property type="match status" value="1"/>
</dbReference>
<evidence type="ECO:0000256" key="5">
    <source>
        <dbReference type="ARBA" id="ARBA00022490"/>
    </source>
</evidence>
<evidence type="ECO:0000313" key="10">
    <source>
        <dbReference type="EMBL" id="TDN42457.1"/>
    </source>
</evidence>
<dbReference type="InterPro" id="IPR029762">
    <property type="entry name" value="PGP-I_bact-type"/>
</dbReference>
<dbReference type="NCBIfam" id="NF009676">
    <property type="entry name" value="PRK13197.1"/>
    <property type="match status" value="1"/>
</dbReference>
<dbReference type="GO" id="GO:0006508">
    <property type="term" value="P:proteolysis"/>
    <property type="evidence" value="ECO:0007669"/>
    <property type="project" value="UniProtKB-KW"/>
</dbReference>
<dbReference type="InterPro" id="IPR016125">
    <property type="entry name" value="Peptidase_C15-like"/>
</dbReference>
<evidence type="ECO:0000256" key="8">
    <source>
        <dbReference type="ARBA" id="ARBA00022807"/>
    </source>
</evidence>
<feature type="active site" evidence="9">
    <location>
        <position position="85"/>
    </location>
</feature>
<dbReference type="GO" id="GO:0016920">
    <property type="term" value="F:pyroglutamyl-peptidase activity"/>
    <property type="evidence" value="ECO:0007669"/>
    <property type="project" value="UniProtKB-EC"/>
</dbReference>
<reference evidence="10 11" key="1">
    <citation type="submission" date="2019-03" db="EMBL/GenBank/DDBJ databases">
        <title>Genomic analyses of the natural microbiome of Caenorhabditis elegans.</title>
        <authorList>
            <person name="Samuel B."/>
        </authorList>
    </citation>
    <scope>NUCLEOTIDE SEQUENCE [LARGE SCALE GENOMIC DNA]</scope>
    <source>
        <strain evidence="10 11">JUb65</strain>
    </source>
</reference>
<comment type="subcellular location">
    <subcellularLocation>
        <location evidence="3">Cytoplasm</location>
    </subcellularLocation>
</comment>
<dbReference type="OrthoDB" id="9779738at2"/>
<evidence type="ECO:0000256" key="4">
    <source>
        <dbReference type="ARBA" id="ARBA00006641"/>
    </source>
</evidence>
<evidence type="ECO:0000256" key="3">
    <source>
        <dbReference type="ARBA" id="ARBA00004496"/>
    </source>
</evidence>
<dbReference type="Proteomes" id="UP000295764">
    <property type="component" value="Unassembled WGS sequence"/>
</dbReference>
<dbReference type="InterPro" id="IPR000816">
    <property type="entry name" value="Peptidase_C15"/>
</dbReference>
<evidence type="ECO:0000313" key="11">
    <source>
        <dbReference type="Proteomes" id="UP000295764"/>
    </source>
</evidence>
<dbReference type="PANTHER" id="PTHR23402">
    <property type="entry name" value="PROTEASE FAMILY C15 PYROGLUTAMYL-PEPTIDASE I-RELATED"/>
    <property type="match status" value="1"/>
</dbReference>
<keyword evidence="8" id="KW-0788">Thiol protease</keyword>
<proteinExistence type="inferred from homology"/>
<name>A0A4R6DD22_9MICO</name>
<comment type="caution">
    <text evidence="10">The sequence shown here is derived from an EMBL/GenBank/DDBJ whole genome shotgun (WGS) entry which is preliminary data.</text>
</comment>
<gene>
    <name evidence="10" type="ORF">EDF64_112100</name>
</gene>
<dbReference type="GO" id="GO:0005829">
    <property type="term" value="C:cytosol"/>
    <property type="evidence" value="ECO:0007669"/>
    <property type="project" value="InterPro"/>
</dbReference>
<evidence type="ECO:0000256" key="7">
    <source>
        <dbReference type="ARBA" id="ARBA00022801"/>
    </source>
</evidence>
<dbReference type="Gene3D" id="3.40.630.20">
    <property type="entry name" value="Peptidase C15, pyroglutamyl peptidase I-like"/>
    <property type="match status" value="1"/>
</dbReference>
<dbReference type="PIRSF" id="PIRSF015592">
    <property type="entry name" value="Prld-crbxl_pptds"/>
    <property type="match status" value="1"/>
</dbReference>
<dbReference type="InterPro" id="IPR036440">
    <property type="entry name" value="Peptidase_C15-like_sf"/>
</dbReference>
<dbReference type="EC" id="3.4.19.3" evidence="9"/>
<evidence type="ECO:0000256" key="1">
    <source>
        <dbReference type="ARBA" id="ARBA00001770"/>
    </source>
</evidence>
<dbReference type="Pfam" id="PF01470">
    <property type="entry name" value="Peptidase_C15"/>
    <property type="match status" value="1"/>
</dbReference>
<keyword evidence="5" id="KW-0963">Cytoplasm</keyword>
<dbReference type="NCBIfam" id="TIGR00504">
    <property type="entry name" value="pyro_pdase"/>
    <property type="match status" value="1"/>
</dbReference>
<sequence length="215" mass="22334">MAAATEPTVLLTAFEPFGGDARNPSRDAAERLAATWEGPATLVVEQLPVVFAEERSRLAALIAKHRPTVVIATGLAAGRAAVTPERIAINVMDARIPDNAGAQPVDEPIDPCGAPAAFSGLPIKRIVRDVRAAGVPAAVSNTAGTFTCNQVFYELMSFAEREGFRAGFVHVPATPDIAGDGPSLELDQIVIALDAVVRASIDPSADIVEQGGAES</sequence>